<evidence type="ECO:0000313" key="4">
    <source>
        <dbReference type="Proteomes" id="UP000826513"/>
    </source>
</evidence>
<keyword evidence="4" id="KW-1185">Reference proteome</keyword>
<accession>A0ABX8TAS9</accession>
<keyword evidence="3" id="KW-0614">Plasmid</keyword>
<gene>
    <name evidence="3" type="ORF">J5285_22750</name>
</gene>
<dbReference type="Proteomes" id="UP000826513">
    <property type="component" value="Plasmid pTiAF3.44"/>
</dbReference>
<dbReference type="Gene3D" id="2.40.30.170">
    <property type="match status" value="1"/>
</dbReference>
<dbReference type="PANTHER" id="PTHR30158">
    <property type="entry name" value="ACRA/E-RELATED COMPONENT OF DRUG EFFLUX TRANSPORTER"/>
    <property type="match status" value="1"/>
</dbReference>
<reference evidence="3 4" key="1">
    <citation type="submission" date="2021-03" db="EMBL/GenBank/DDBJ databases">
        <title>Rapid diversification of plasmids in a genus of pathogenic and nitrogen fixing bacteria.</title>
        <authorList>
            <person name="Weisberg A.J."/>
            <person name="Miller M."/>
            <person name="Ream W."/>
            <person name="Grunwald N.J."/>
            <person name="Chang J.H."/>
        </authorList>
    </citation>
    <scope>NUCLEOTIDE SEQUENCE [LARGE SCALE GENOMIC DNA]</scope>
    <source>
        <strain evidence="3 4">AF3.44</strain>
        <plasmid evidence="3 4">pTiAF3.44</plasmid>
    </source>
</reference>
<organism evidence="3 4">
    <name type="scientific">Agrobacterium larrymoorei</name>
    <dbReference type="NCBI Taxonomy" id="160699"/>
    <lineage>
        <taxon>Bacteria</taxon>
        <taxon>Pseudomonadati</taxon>
        <taxon>Pseudomonadota</taxon>
        <taxon>Alphaproteobacteria</taxon>
        <taxon>Hyphomicrobiales</taxon>
        <taxon>Rhizobiaceae</taxon>
        <taxon>Rhizobium/Agrobacterium group</taxon>
        <taxon>Agrobacterium</taxon>
    </lineage>
</organism>
<dbReference type="Pfam" id="PF25967">
    <property type="entry name" value="RND-MFP_C"/>
    <property type="match status" value="1"/>
</dbReference>
<evidence type="ECO:0000313" key="3">
    <source>
        <dbReference type="EMBL" id="QYA10377.1"/>
    </source>
</evidence>
<dbReference type="InterPro" id="IPR058627">
    <property type="entry name" value="MdtA-like_C"/>
</dbReference>
<dbReference type="SUPFAM" id="SSF111369">
    <property type="entry name" value="HlyD-like secretion proteins"/>
    <property type="match status" value="1"/>
</dbReference>
<dbReference type="Pfam" id="PF25944">
    <property type="entry name" value="Beta-barrel_RND"/>
    <property type="match status" value="1"/>
</dbReference>
<name>A0ABX8TAS9_9HYPH</name>
<dbReference type="Gene3D" id="2.40.420.20">
    <property type="match status" value="1"/>
</dbReference>
<dbReference type="PANTHER" id="PTHR30158:SF3">
    <property type="entry name" value="MULTIDRUG EFFLUX PUMP SUBUNIT ACRA-RELATED"/>
    <property type="match status" value="1"/>
</dbReference>
<evidence type="ECO:0008006" key="5">
    <source>
        <dbReference type="Google" id="ProtNLM"/>
    </source>
</evidence>
<evidence type="ECO:0000259" key="2">
    <source>
        <dbReference type="Pfam" id="PF25967"/>
    </source>
</evidence>
<dbReference type="InterPro" id="IPR058626">
    <property type="entry name" value="MdtA-like_b-barrel"/>
</dbReference>
<geneLocation type="plasmid" evidence="3 4">
    <name>pTiAF3.44</name>
</geneLocation>
<sequence length="156" mass="16740">MGNGRLKADETGSALLKLASAEGQSCPHNGKLLFSEAVVNAATGQIILRAAFPNPETNLLPGMDVRARMKQASMEGAFAVPQQAVQRDNAGKSQLYLVGQDDKVEVRSVHLGWLLDGRMMALKRSGPSESAPTAMIVHLSPTRSRIWPSSLHFACC</sequence>
<dbReference type="EMBL" id="CP072169">
    <property type="protein sequence ID" value="QYA10377.1"/>
    <property type="molecule type" value="Genomic_DNA"/>
</dbReference>
<proteinExistence type="predicted"/>
<feature type="domain" description="Multidrug resistance protein MdtA-like beta-barrel" evidence="1">
    <location>
        <begin position="13"/>
        <end position="72"/>
    </location>
</feature>
<protein>
    <recommendedName>
        <fullName evidence="5">Efflux RND transporter periplasmic adaptor subunit</fullName>
    </recommendedName>
</protein>
<evidence type="ECO:0000259" key="1">
    <source>
        <dbReference type="Pfam" id="PF25944"/>
    </source>
</evidence>
<feature type="domain" description="Multidrug resistance protein MdtA-like C-terminal permuted SH3" evidence="2">
    <location>
        <begin position="78"/>
        <end position="112"/>
    </location>
</feature>